<feature type="domain" description="Macro" evidence="10">
    <location>
        <begin position="1137"/>
        <end position="1321"/>
    </location>
</feature>
<dbReference type="SUPFAM" id="SSF56399">
    <property type="entry name" value="ADP-ribosylation"/>
    <property type="match status" value="1"/>
</dbReference>
<dbReference type="GO" id="GO:0010629">
    <property type="term" value="P:negative regulation of gene expression"/>
    <property type="evidence" value="ECO:0007669"/>
    <property type="project" value="TreeGrafter"/>
</dbReference>
<keyword evidence="11" id="KW-1185">Reference proteome</keyword>
<feature type="domain" description="Macro" evidence="10">
    <location>
        <begin position="1334"/>
        <end position="1508"/>
    </location>
</feature>
<dbReference type="EC" id="2.4.2.-" evidence="7"/>
<evidence type="ECO:0000313" key="11">
    <source>
        <dbReference type="Proteomes" id="UP001318040"/>
    </source>
</evidence>
<dbReference type="GO" id="GO:0003714">
    <property type="term" value="F:transcription corepressor activity"/>
    <property type="evidence" value="ECO:0007669"/>
    <property type="project" value="TreeGrafter"/>
</dbReference>
<dbReference type="InterPro" id="IPR012317">
    <property type="entry name" value="Poly(ADP-ribose)pol_cat_dom"/>
</dbReference>
<feature type="domain" description="Macro" evidence="10">
    <location>
        <begin position="917"/>
        <end position="1107"/>
    </location>
</feature>
<dbReference type="Gene3D" id="3.40.220.10">
    <property type="entry name" value="Leucine Aminopeptidase, subunit E, domain 1"/>
    <property type="match status" value="4"/>
</dbReference>
<comment type="similarity">
    <text evidence="6">Belongs to the ARTD/PARP family.</text>
</comment>
<evidence type="ECO:0000313" key="12">
    <source>
        <dbReference type="RefSeq" id="XP_032801823.1"/>
    </source>
</evidence>
<dbReference type="InterPro" id="IPR057044">
    <property type="entry name" value="PARP14_KH_1"/>
</dbReference>
<keyword evidence="3 7" id="KW-0808">Transferase</keyword>
<dbReference type="PROSITE" id="PS51154">
    <property type="entry name" value="MACRO"/>
    <property type="match status" value="4"/>
</dbReference>
<dbReference type="CDD" id="cd01439">
    <property type="entry name" value="TCCD_inducible_PARP_like"/>
    <property type="match status" value="1"/>
</dbReference>
<dbReference type="Pfam" id="PF23085">
    <property type="entry name" value="RRM_PARP14_3"/>
    <property type="match status" value="1"/>
</dbReference>
<dbReference type="Pfam" id="PF00644">
    <property type="entry name" value="PARP"/>
    <property type="match status" value="1"/>
</dbReference>
<dbReference type="InterPro" id="IPR057043">
    <property type="entry name" value="PARP14_KH_2"/>
</dbReference>
<organism evidence="11 12">
    <name type="scientific">Petromyzon marinus</name>
    <name type="common">Sea lamprey</name>
    <dbReference type="NCBI Taxonomy" id="7757"/>
    <lineage>
        <taxon>Eukaryota</taxon>
        <taxon>Metazoa</taxon>
        <taxon>Chordata</taxon>
        <taxon>Craniata</taxon>
        <taxon>Vertebrata</taxon>
        <taxon>Cyclostomata</taxon>
        <taxon>Hyperoartia</taxon>
        <taxon>Petromyzontiformes</taxon>
        <taxon>Petromyzontidae</taxon>
        <taxon>Petromyzon</taxon>
    </lineage>
</organism>
<feature type="domain" description="Macro" evidence="10">
    <location>
        <begin position="1526"/>
        <end position="1701"/>
    </location>
</feature>
<dbReference type="SUPFAM" id="SSF52949">
    <property type="entry name" value="Macro domain-like"/>
    <property type="match status" value="4"/>
</dbReference>
<dbReference type="Pfam" id="PF23084">
    <property type="entry name" value="KH_PARP14_1"/>
    <property type="match status" value="1"/>
</dbReference>
<reference evidence="12" key="1">
    <citation type="submission" date="2025-08" db="UniProtKB">
        <authorList>
            <consortium name="RefSeq"/>
        </authorList>
    </citation>
    <scope>IDENTIFICATION</scope>
    <source>
        <tissue evidence="12">Sperm</tissue>
    </source>
</reference>
<dbReference type="CDD" id="cd12547">
    <property type="entry name" value="RRM1_2_PAR10"/>
    <property type="match status" value="1"/>
</dbReference>
<dbReference type="Pfam" id="PF23222">
    <property type="entry name" value="RRM_PARP14_1"/>
    <property type="match status" value="1"/>
</dbReference>
<evidence type="ECO:0000256" key="5">
    <source>
        <dbReference type="ARBA" id="ARBA00023242"/>
    </source>
</evidence>
<dbReference type="Gene3D" id="3.90.228.10">
    <property type="match status" value="1"/>
</dbReference>
<dbReference type="KEGG" id="pmrn:116938602"/>
<evidence type="ECO:0000259" key="10">
    <source>
        <dbReference type="PROSITE" id="PS51154"/>
    </source>
</evidence>
<dbReference type="Pfam" id="PF23248">
    <property type="entry name" value="KH_PARP14_2"/>
    <property type="match status" value="1"/>
</dbReference>
<keyword evidence="2 7" id="KW-0328">Glycosyltransferase</keyword>
<dbReference type="PANTHER" id="PTHR14453">
    <property type="entry name" value="PARP/ZINC FINGER CCCH TYPE DOMAIN CONTAINING PROTEIN"/>
    <property type="match status" value="1"/>
</dbReference>
<dbReference type="Pfam" id="PF23254">
    <property type="entry name" value="KH_PARP14_8"/>
    <property type="match status" value="1"/>
</dbReference>
<dbReference type="SMART" id="SM00506">
    <property type="entry name" value="A1pp"/>
    <property type="match status" value="4"/>
</dbReference>
<dbReference type="InterPro" id="IPR002589">
    <property type="entry name" value="Macro_dom"/>
</dbReference>
<name>A0AAJ7SLT9_PETMA</name>
<dbReference type="Gene3D" id="3.30.70.330">
    <property type="match status" value="2"/>
</dbReference>
<evidence type="ECO:0000256" key="8">
    <source>
        <dbReference type="SAM" id="MobiDB-lite"/>
    </source>
</evidence>
<dbReference type="InterPro" id="IPR043472">
    <property type="entry name" value="Macro_dom-like"/>
</dbReference>
<protein>
    <recommendedName>
        <fullName evidence="7">Poly [ADP-ribose] polymerase</fullName>
        <shortName evidence="7">PARP</shortName>
        <ecNumber evidence="7">2.4.2.-</ecNumber>
    </recommendedName>
</protein>
<evidence type="ECO:0000256" key="2">
    <source>
        <dbReference type="ARBA" id="ARBA00022676"/>
    </source>
</evidence>
<gene>
    <name evidence="12" type="primary">LOC116938602</name>
</gene>
<keyword evidence="4 7" id="KW-0520">NAD</keyword>
<dbReference type="InterPro" id="IPR052056">
    <property type="entry name" value="Mono-ARTD/PARP"/>
</dbReference>
<dbReference type="InterPro" id="IPR057049">
    <property type="entry name" value="PARP14_KH_8"/>
</dbReference>
<feature type="compositionally biased region" description="Acidic residues" evidence="8">
    <location>
        <begin position="26"/>
        <end position="39"/>
    </location>
</feature>
<dbReference type="GO" id="GO:0005737">
    <property type="term" value="C:cytoplasm"/>
    <property type="evidence" value="ECO:0007669"/>
    <property type="project" value="TreeGrafter"/>
</dbReference>
<dbReference type="InterPro" id="IPR012677">
    <property type="entry name" value="Nucleotide-bd_a/b_plait_sf"/>
</dbReference>
<accession>A0AAJ7SLT9</accession>
<proteinExistence type="inferred from homology"/>
<evidence type="ECO:0000256" key="3">
    <source>
        <dbReference type="ARBA" id="ARBA00022679"/>
    </source>
</evidence>
<sequence>MWLASGKHNKLTRDTRPAHLDLPQPAEEEVEEEEVEEEGCEPREETNTAGQAAPRRRKSCGVAQRNPQVTWPRLIRVVADMEVSEDLACVIEGIPGPGPLNGDVKRSLANYFEIKRKSGGGDCTVEEKDGTVVVRFNSGTVRDRVLQRNTHTIELPGFGTTHLKLQPFCKVPPVPPKSESSSTTDANEITREDLDSSTFVEGVVVCGADEFGDEYLKLYAENVTKEPVDVYPLTKTKLWLDCSQEAVQKMQAVKEHAIGNKRLQISVYSSAEIDAIIDKRRLILTGFPTTIQMEMINLYVASITDAEVCDIEYLKGGEVAVVTFINPIDWKSALKICAKRQLVQYKITATMLDASNCLLVEASKGNLCEDLLTLYFENSAKSGGGPLSDVHLEDNKAAAYLSFLEPAVAQKVVSRKHKLNEAELKVYPYYHALASTLGKQIRIAKPEPFDIVVDSEIIQFISKHSSSMDQLKDILKKANTSFSLGSNGKITLTSKLNECAVNFQSLASKWQQTAKICFLKFCEMYSKTVLPCSKAAWERVKQEVSNHDHVLVDYDSQQAHIIVSGRNQDVQDVCKQMQPIVKKVQDDLLRESQIISDRISLESPDKYHLIQMLEIEADLRAKFKESELTFDEKSYSLTVKGMPQDCQKIKDEISKHLKGISSKEVKISSNIVMFLKMLGRDILNTDLFSNKIHAKIQLKNNNSISITAFANQLGKAESFIEKTFTEGSFTIPEESMHATRGSEWTDLLSYLEENKVDSISQVFINKNLDDAGFCMKVSVAGFGNAVDQTCQELNGFCEKHLRITEQIPIKSRNILKYLQEYEKIFEDQTLLNKNVKTLSETLLEVSGHPDDVDKIKNLFEKKCSEIVLKSVKFNKPGAAKYIRENESVIKSIAEANQNCMVLIDVGGAAASQQVGMQLKCQEVLSANLAISIYKGDILKSQVDIIINAADTKMCFKSGFGKVLSEAAGPDTSRSCAQYIQDNGEPQPGEAVMSVPGKLPCKSVAHVICQLFEKCNGNVDMSKVVQLKQGLKKALKLVGTRGHQSAALPGLVFQNSGYPLEVCAKALIDAVAEFGQVNDPGNCLTDVLFIDLNDNVVHALVNALLSKVGKTPIATPQTRLTFSLPASVKIQSSTAVSTSPTCMITKEGLNISLVVGSIENENSDVIINTTSANMKMDSGGVSSAIFRKAGPTLQTLVDTAIQGQSISSGKIVKTDVTGLNLQCQALYHTTLGSWDNGNHLKKFMKRSLEMAHRDGVSSISFPALGTGNLKYSPLMVSSFMFEEVINFSQNHQGTTLKDIRFVIFSKDQLVISDFQAELAQRLLGKTSIPPTLKITSKAVQRAIGKISVEVVDGDITKEKVDAIVNSTNTSLDLDSGVSKAILAAAGPTVAVELATFGAQPADGVVTTSAGSLNCKKIVHMVGQTDFAKMTNSILKVLDECSKLNCHSVSFPALSTGKGGIKPGPVADTILEAFEMFSLQNPQSIVSHIRIMVLQPEIKTAFTQALIHFQPGGKQVQPPQTSSITEDYIRQYGLKLHGATVEAVSGDITKETTDAIVNSTTTALVFMSGVSGAILKAAGQVVVDECTKLGPQPGDGVVVTSGGALSCKHIVHMVGQTNPASIKSSVLKVLQECEVKKVTSVSFPATGTGAGSVPAVVVANAMMEGIEEHIRVHTLMSPLKHIRFVIFQPEMLKDFQQALINMSQMTVSSTGTGTNTPSPRAPQPVHPKPPLPPKKTPQIKSSYNNEAVTIDVYGKLQKEVDDICKQTEGLLDRNCMAYRINIDCVESLDKQELNKLETIEKTCDVRVSIKTSHISIEGLNNDVCKAIVDVTQMIHELKIKLEKENFEQNYVPKQELPADWAQMQGTEFLKVTLNVQSPEYQQVQANFRKSVNHLKIIKIERIQNLRLYNAYQAMKTSIENSNKGQGTCEKNLFHGTQVDSIDNISHFGFNRSFAGRNATAYGVGTYFALNSSYSSSDTYSRPDANGTKYMYQARVLTGSYCAGNSSMKEPPLKNLQNKTERFDCVVDNPITPSIFVIFNDNLAYPEYLISFSK</sequence>
<dbReference type="GO" id="GO:0005634">
    <property type="term" value="C:nucleus"/>
    <property type="evidence" value="ECO:0007669"/>
    <property type="project" value="UniProtKB-SubCell"/>
</dbReference>
<keyword evidence="5" id="KW-0539">Nucleus</keyword>
<evidence type="ECO:0000259" key="9">
    <source>
        <dbReference type="PROSITE" id="PS51059"/>
    </source>
</evidence>
<evidence type="ECO:0000256" key="1">
    <source>
        <dbReference type="ARBA" id="ARBA00004123"/>
    </source>
</evidence>
<dbReference type="PANTHER" id="PTHR14453:SF67">
    <property type="entry name" value="POLY [ADP-RIBOSE] POLYMERASE"/>
    <property type="match status" value="1"/>
</dbReference>
<evidence type="ECO:0000256" key="6">
    <source>
        <dbReference type="ARBA" id="ARBA00024347"/>
    </source>
</evidence>
<feature type="region of interest" description="Disordered" evidence="8">
    <location>
        <begin position="1705"/>
        <end position="1737"/>
    </location>
</feature>
<dbReference type="GO" id="GO:0070212">
    <property type="term" value="P:protein poly-ADP-ribosylation"/>
    <property type="evidence" value="ECO:0007669"/>
    <property type="project" value="TreeGrafter"/>
</dbReference>
<feature type="compositionally biased region" description="Low complexity" evidence="8">
    <location>
        <begin position="1705"/>
        <end position="1716"/>
    </location>
</feature>
<comment type="subcellular location">
    <subcellularLocation>
        <location evidence="1">Nucleus</location>
    </subcellularLocation>
</comment>
<dbReference type="GO" id="GO:1990404">
    <property type="term" value="F:NAD+-protein mono-ADP-ribosyltransferase activity"/>
    <property type="evidence" value="ECO:0007669"/>
    <property type="project" value="TreeGrafter"/>
</dbReference>
<feature type="domain" description="PARP catalytic" evidence="9">
    <location>
        <begin position="1854"/>
        <end position="2051"/>
    </location>
</feature>
<dbReference type="RefSeq" id="XP_032801823.1">
    <property type="nucleotide sequence ID" value="XM_032945932.1"/>
</dbReference>
<dbReference type="InterPro" id="IPR057051">
    <property type="entry name" value="PARP14_RPM_1"/>
</dbReference>
<feature type="compositionally biased region" description="Pro residues" evidence="8">
    <location>
        <begin position="1717"/>
        <end position="1733"/>
    </location>
</feature>
<evidence type="ECO:0000256" key="7">
    <source>
        <dbReference type="RuleBase" id="RU362114"/>
    </source>
</evidence>
<dbReference type="Proteomes" id="UP001318040">
    <property type="component" value="Chromosome 4"/>
</dbReference>
<dbReference type="PROSITE" id="PS51059">
    <property type="entry name" value="PARP_CATALYTIC"/>
    <property type="match status" value="1"/>
</dbReference>
<dbReference type="InterPro" id="IPR034464">
    <property type="entry name" value="PAR10_RRM1_2"/>
</dbReference>
<feature type="region of interest" description="Disordered" evidence="8">
    <location>
        <begin position="1"/>
        <end position="63"/>
    </location>
</feature>
<dbReference type="FunFam" id="3.90.228.10:FF:000008">
    <property type="entry name" value="Poly [ADP-ribose] polymerase"/>
    <property type="match status" value="1"/>
</dbReference>
<dbReference type="Pfam" id="PF01661">
    <property type="entry name" value="Macro"/>
    <property type="match status" value="4"/>
</dbReference>
<dbReference type="GO" id="GO:0003950">
    <property type="term" value="F:NAD+ poly-ADP-ribosyltransferase activity"/>
    <property type="evidence" value="ECO:0007669"/>
    <property type="project" value="UniProtKB-UniRule"/>
</dbReference>
<evidence type="ECO:0000256" key="4">
    <source>
        <dbReference type="ARBA" id="ARBA00023027"/>
    </source>
</evidence>